<dbReference type="EMBL" id="JBHLTG010000003">
    <property type="protein sequence ID" value="MFC0679397.1"/>
    <property type="molecule type" value="Genomic_DNA"/>
</dbReference>
<keyword evidence="3" id="KW-0547">Nucleotide-binding</keyword>
<feature type="domain" description="PPM-type phosphatase" evidence="1">
    <location>
        <begin position="164"/>
        <end position="325"/>
    </location>
</feature>
<accession>A0ABV6RQZ0</accession>
<protein>
    <submittedName>
        <fullName evidence="3">ATP-binding protein</fullName>
    </submittedName>
</protein>
<dbReference type="PANTHER" id="PTHR35801">
    <property type="entry name" value="PHOSPHOSERINE PHOSPHATASE RSBX"/>
    <property type="match status" value="1"/>
</dbReference>
<dbReference type="SUPFAM" id="SSF55874">
    <property type="entry name" value="ATPase domain of HSP90 chaperone/DNA topoisomerase II/histidine kinase"/>
    <property type="match status" value="1"/>
</dbReference>
<dbReference type="InterPro" id="IPR036457">
    <property type="entry name" value="PPM-type-like_dom_sf"/>
</dbReference>
<evidence type="ECO:0000313" key="4">
    <source>
        <dbReference type="Proteomes" id="UP001589896"/>
    </source>
</evidence>
<dbReference type="Gene3D" id="3.30.565.10">
    <property type="entry name" value="Histidine kinase-like ATPase, C-terminal domain"/>
    <property type="match status" value="1"/>
</dbReference>
<evidence type="ECO:0000313" key="3">
    <source>
        <dbReference type="EMBL" id="MFC0679397.1"/>
    </source>
</evidence>
<gene>
    <name evidence="3" type="ORF">ACFFGH_16295</name>
</gene>
<dbReference type="Pfam" id="PF13581">
    <property type="entry name" value="HATPase_c_2"/>
    <property type="match status" value="1"/>
</dbReference>
<proteinExistence type="predicted"/>
<dbReference type="Gene3D" id="3.60.40.10">
    <property type="entry name" value="PPM-type phosphatase domain"/>
    <property type="match status" value="1"/>
</dbReference>
<evidence type="ECO:0000259" key="1">
    <source>
        <dbReference type="Pfam" id="PF07228"/>
    </source>
</evidence>
<sequence length="326" mass="34479">MEREGGQWQVTEIDDATQIGSARRNAARLAEFGELPETAAGQLGLIAVELGTNLLKHAVRGRLFMRMERSDEGAVVDVVAIDHGPGMDLERCFHDGFSTTGTSGTGLGAVRRAASVFDAYSDSRGSVVFARLGTMPGPRRGSISIPLKGELESGDQWQFLPTPQGWSAIVVDGLGHGPGAATASDAVIAAHRQWPGEPGRCLTVAHERSHGTRGSACSTVAFDRESRVLVHAGIGNVAVVVIGLDDARGLASQNGTLGGICPTVRENRVEVGRGALAALHTDGLASRWSVHSYPGLRTRHPQVVAATLFRDVQRVRDDATVLVIET</sequence>
<dbReference type="RefSeq" id="WP_386670271.1">
    <property type="nucleotide sequence ID" value="NZ_JBHLTG010000003.1"/>
</dbReference>
<keyword evidence="4" id="KW-1185">Reference proteome</keyword>
<dbReference type="InterPro" id="IPR001932">
    <property type="entry name" value="PPM-type_phosphatase-like_dom"/>
</dbReference>
<dbReference type="Pfam" id="PF07228">
    <property type="entry name" value="SpoIIE"/>
    <property type="match status" value="1"/>
</dbReference>
<dbReference type="Proteomes" id="UP001589896">
    <property type="component" value="Unassembled WGS sequence"/>
</dbReference>
<comment type="caution">
    <text evidence="3">The sequence shown here is derived from an EMBL/GenBank/DDBJ whole genome shotgun (WGS) entry which is preliminary data.</text>
</comment>
<dbReference type="SUPFAM" id="SSF81606">
    <property type="entry name" value="PP2C-like"/>
    <property type="match status" value="1"/>
</dbReference>
<dbReference type="GO" id="GO:0005524">
    <property type="term" value="F:ATP binding"/>
    <property type="evidence" value="ECO:0007669"/>
    <property type="project" value="UniProtKB-KW"/>
</dbReference>
<reference evidence="3 4" key="1">
    <citation type="submission" date="2024-09" db="EMBL/GenBank/DDBJ databases">
        <authorList>
            <person name="Sun Q."/>
            <person name="Mori K."/>
        </authorList>
    </citation>
    <scope>NUCLEOTIDE SEQUENCE [LARGE SCALE GENOMIC DNA]</scope>
    <source>
        <strain evidence="3 4">KCTC 23076</strain>
    </source>
</reference>
<name>A0ABV6RQZ0_9GAMM</name>
<dbReference type="PANTHER" id="PTHR35801:SF1">
    <property type="entry name" value="PHOSPHOSERINE PHOSPHATASE RSBX"/>
    <property type="match status" value="1"/>
</dbReference>
<evidence type="ECO:0000259" key="2">
    <source>
        <dbReference type="Pfam" id="PF13581"/>
    </source>
</evidence>
<dbReference type="InterPro" id="IPR039248">
    <property type="entry name" value="Ptase_RsbX"/>
</dbReference>
<organism evidence="3 4">
    <name type="scientific">Lysobacter korlensis</name>
    <dbReference type="NCBI Taxonomy" id="553636"/>
    <lineage>
        <taxon>Bacteria</taxon>
        <taxon>Pseudomonadati</taxon>
        <taxon>Pseudomonadota</taxon>
        <taxon>Gammaproteobacteria</taxon>
        <taxon>Lysobacterales</taxon>
        <taxon>Lysobacteraceae</taxon>
        <taxon>Lysobacter</taxon>
    </lineage>
</organism>
<keyword evidence="3" id="KW-0067">ATP-binding</keyword>
<dbReference type="InterPro" id="IPR003594">
    <property type="entry name" value="HATPase_dom"/>
</dbReference>
<dbReference type="InterPro" id="IPR036890">
    <property type="entry name" value="HATPase_C_sf"/>
</dbReference>
<feature type="domain" description="Histidine kinase/HSP90-like ATPase" evidence="2">
    <location>
        <begin position="15"/>
        <end position="128"/>
    </location>
</feature>